<dbReference type="GO" id="GO:0005789">
    <property type="term" value="C:endoplasmic reticulum membrane"/>
    <property type="evidence" value="ECO:0007669"/>
    <property type="project" value="UniProtKB-SubCell"/>
</dbReference>
<dbReference type="PANTHER" id="PTHR13190">
    <property type="entry name" value="AUTOPHAGY-RELATED 2, ISOFORM A"/>
    <property type="match status" value="1"/>
</dbReference>
<keyword evidence="9" id="KW-0472">Membrane</keyword>
<evidence type="ECO:0000313" key="13">
    <source>
        <dbReference type="EMBL" id="VDP68801.1"/>
    </source>
</evidence>
<feature type="region of interest" description="Disordered" evidence="12">
    <location>
        <begin position="825"/>
        <end position="872"/>
    </location>
</feature>
<feature type="region of interest" description="Disordered" evidence="12">
    <location>
        <begin position="661"/>
        <end position="683"/>
    </location>
</feature>
<feature type="compositionally biased region" description="Polar residues" evidence="12">
    <location>
        <begin position="350"/>
        <end position="365"/>
    </location>
</feature>
<accession>A0A3P8FGW4</accession>
<protein>
    <recommendedName>
        <fullName evidence="4">Autophagy-related protein 2</fullName>
    </recommendedName>
</protein>
<keyword evidence="5" id="KW-0813">Transport</keyword>
<evidence type="ECO:0000256" key="4">
    <source>
        <dbReference type="ARBA" id="ARBA00018070"/>
    </source>
</evidence>
<feature type="compositionally biased region" description="Low complexity" evidence="12">
    <location>
        <begin position="748"/>
        <end position="765"/>
    </location>
</feature>
<feature type="compositionally biased region" description="Low complexity" evidence="12">
    <location>
        <begin position="661"/>
        <end position="678"/>
    </location>
</feature>
<dbReference type="GO" id="GO:0000422">
    <property type="term" value="P:autophagy of mitochondrion"/>
    <property type="evidence" value="ECO:0007669"/>
    <property type="project" value="TreeGrafter"/>
</dbReference>
<dbReference type="GO" id="GO:0032266">
    <property type="term" value="F:phosphatidylinositol-3-phosphate binding"/>
    <property type="evidence" value="ECO:0007669"/>
    <property type="project" value="TreeGrafter"/>
</dbReference>
<sequence>MSWPSISYPVNQTLGGLNSDSTIRTSSGPMFTLAVEHCQSQRPHPLSGVPVYRDDITLTVRLQDTCMAHWPQLEPVSDSGASSAGLPNWLTRLLLMLETPPNTVVSMLWPGYQLTDAVLIEHVHLERLLFTWSSPDLDPGSLNPSSYVIPSLRSVRALVGCESISLTINTASEAPINFSSEGTGGVSASIGQSTPTPSPGMLIMSFVSNAAVFIYPILRTVPPGLEHLQSIANANATTNTPGGFLKWVTSFKITDCVCVADLDHMELRCFSDPMRNPLGDPNNPFLTRIDVRSTNNLLRLHTCADSLAALQILIQSLTPPDPGSLPSSKTKTRPDDVRPSERSLAVRSDSPANLMSKTPSQFGSRSSLHSNSPHHLNPRPSLENHITSGSASSVEDLLQGAISDVDSPRVSPYKLDDTASKRKPREHPVNIPLSRPGLHRSPEPRPCRTQQSTKPVPSGLYPRLDSEEFLQTDRTPSPVPQPSPSSSNSSPTEFVVIKPSMIPPRSVNPLGAKEQIRCLIPRSPESPSIAGSSLGPRASCGFEVREDHYPMPTVLSAAVGARNRMNRLFTDPPLVYPRATPFTGAVGDQFRSSPQLSQTPTPEHKHPRSSSGGSSGSLTSGPPSDGRPHSVKGGKEVGSGAAKIAGLQPGVRFRHDRPVSSMLTHTSSSSGTSNTSNNPMTATGMGYVGQIPVRTADFVSTISPQELYMRGGRNRDTVKGGKEVGSGAAKIAGLQPGVRFRHDRPVSSMLTHTSSSSGTSNTSNNPMTATGMGYVGQIPVRTADFVSTISPQELYMRGGRNRDNSKNTLMFIEEFQQLFSSFSTVPPEVNESSSNSSTMHLASASSTHDRTPCPSYSATPSDSSKPAEAGHSTSVISQQIPFTVPDGPEDIHFIDGRQATAERPTVFIRCAFTKHLLGFQLILTCAFLSPPTRCTSSWIVMGLWDLVYQPVQSVYQGKWDTGRSRDTQGGQWPATEWDLSICDLSTGAGNVVSGSSGGAGGFIQGLRRGTRSFSTSTLWATLQLSIQSVRTVQSIAEEWHSILSSYSSVALQTAYDLVTPGPALRSRQLRLRQPADLREGLGNAMNAMTRGFQMVTEDLCGATRLQSEVDLGYKGPVGMVGDVLRQIPPTIVAPVVTGCEVSEITFFFLPVPTSHRFSHLMLIHSRSDNRIVYMSSY</sequence>
<evidence type="ECO:0000256" key="10">
    <source>
        <dbReference type="ARBA" id="ARBA00024479"/>
    </source>
</evidence>
<gene>
    <name evidence="13" type="ORF">ECPE_LOCUS3225</name>
</gene>
<dbReference type="InterPro" id="IPR026849">
    <property type="entry name" value="ATG2"/>
</dbReference>
<evidence type="ECO:0000256" key="3">
    <source>
        <dbReference type="ARBA" id="ARBA00009714"/>
    </source>
</evidence>
<feature type="compositionally biased region" description="Polar residues" evidence="12">
    <location>
        <begin position="854"/>
        <end position="864"/>
    </location>
</feature>
<dbReference type="GO" id="GO:0043495">
    <property type="term" value="F:protein-membrane adaptor activity"/>
    <property type="evidence" value="ECO:0007669"/>
    <property type="project" value="TreeGrafter"/>
</dbReference>
<comment type="catalytic activity">
    <reaction evidence="11">
        <text>a 1,2-diacyl-sn-glycero-3-phosphoethanolamine(in) = a 1,2-diacyl-sn-glycero-3-phosphoethanolamine(out)</text>
        <dbReference type="Rhea" id="RHEA:38895"/>
        <dbReference type="ChEBI" id="CHEBI:64612"/>
    </reaction>
</comment>
<dbReference type="GO" id="GO:0000045">
    <property type="term" value="P:autophagosome assembly"/>
    <property type="evidence" value="ECO:0007669"/>
    <property type="project" value="TreeGrafter"/>
</dbReference>
<keyword evidence="6" id="KW-0256">Endoplasmic reticulum</keyword>
<evidence type="ECO:0000256" key="9">
    <source>
        <dbReference type="ARBA" id="ARBA00023136"/>
    </source>
</evidence>
<feature type="compositionally biased region" description="Low complexity" evidence="12">
    <location>
        <begin position="825"/>
        <end position="837"/>
    </location>
</feature>
<dbReference type="Proteomes" id="UP000272942">
    <property type="component" value="Unassembled WGS sequence"/>
</dbReference>
<evidence type="ECO:0000256" key="12">
    <source>
        <dbReference type="SAM" id="MobiDB-lite"/>
    </source>
</evidence>
<comment type="similarity">
    <text evidence="3">Belongs to the ATG2 family.</text>
</comment>
<dbReference type="GO" id="GO:0006869">
    <property type="term" value="P:lipid transport"/>
    <property type="evidence" value="ECO:0007669"/>
    <property type="project" value="UniProtKB-KW"/>
</dbReference>
<feature type="region of interest" description="Disordered" evidence="12">
    <location>
        <begin position="748"/>
        <end position="769"/>
    </location>
</feature>
<dbReference type="GO" id="GO:0061709">
    <property type="term" value="P:reticulophagy"/>
    <property type="evidence" value="ECO:0007669"/>
    <property type="project" value="TreeGrafter"/>
</dbReference>
<keyword evidence="14" id="KW-1185">Reference proteome</keyword>
<feature type="compositionally biased region" description="Basic and acidic residues" evidence="12">
    <location>
        <begin position="332"/>
        <end position="341"/>
    </location>
</feature>
<name>A0A3P8FGW4_9TREM</name>
<evidence type="ECO:0000313" key="14">
    <source>
        <dbReference type="Proteomes" id="UP000272942"/>
    </source>
</evidence>
<evidence type="ECO:0000256" key="11">
    <source>
        <dbReference type="ARBA" id="ARBA00024615"/>
    </source>
</evidence>
<comment type="subcellular location">
    <subcellularLocation>
        <location evidence="1">Endoplasmic reticulum membrane</location>
        <topology evidence="1">Peripheral membrane protein</topology>
    </subcellularLocation>
    <subcellularLocation>
        <location evidence="2">Preautophagosomal structure membrane</location>
        <topology evidence="2">Peripheral membrane protein</topology>
    </subcellularLocation>
</comment>
<feature type="compositionally biased region" description="Low complexity" evidence="12">
    <location>
        <begin position="366"/>
        <end position="375"/>
    </location>
</feature>
<feature type="region of interest" description="Disordered" evidence="12">
    <location>
        <begin position="401"/>
        <end position="492"/>
    </location>
</feature>
<proteinExistence type="inferred from homology"/>
<feature type="compositionally biased region" description="Low complexity" evidence="12">
    <location>
        <begin position="609"/>
        <end position="624"/>
    </location>
</feature>
<feature type="region of interest" description="Disordered" evidence="12">
    <location>
        <begin position="575"/>
        <end position="637"/>
    </location>
</feature>
<evidence type="ECO:0000256" key="7">
    <source>
        <dbReference type="ARBA" id="ARBA00023006"/>
    </source>
</evidence>
<comment type="catalytic activity">
    <reaction evidence="10">
        <text>a 1,2-diacyl-sn-glycero-3-phospho-L-serine(in) = a 1,2-diacyl-sn-glycero-3-phospho-L-serine(out)</text>
        <dbReference type="Rhea" id="RHEA:38663"/>
        <dbReference type="ChEBI" id="CHEBI:57262"/>
    </reaction>
</comment>
<dbReference type="PANTHER" id="PTHR13190:SF1">
    <property type="entry name" value="AUTOPHAGY-RELATED 2, ISOFORM A"/>
    <property type="match status" value="1"/>
</dbReference>
<dbReference type="GO" id="GO:0034727">
    <property type="term" value="P:piecemeal microautophagy of the nucleus"/>
    <property type="evidence" value="ECO:0007669"/>
    <property type="project" value="TreeGrafter"/>
</dbReference>
<organism evidence="13 14">
    <name type="scientific">Echinostoma caproni</name>
    <dbReference type="NCBI Taxonomy" id="27848"/>
    <lineage>
        <taxon>Eukaryota</taxon>
        <taxon>Metazoa</taxon>
        <taxon>Spiralia</taxon>
        <taxon>Lophotrochozoa</taxon>
        <taxon>Platyhelminthes</taxon>
        <taxon>Trematoda</taxon>
        <taxon>Digenea</taxon>
        <taxon>Plagiorchiida</taxon>
        <taxon>Echinostomata</taxon>
        <taxon>Echinostomatoidea</taxon>
        <taxon>Echinostomatidae</taxon>
        <taxon>Echinostoma</taxon>
    </lineage>
</organism>
<evidence type="ECO:0000256" key="8">
    <source>
        <dbReference type="ARBA" id="ARBA00023055"/>
    </source>
</evidence>
<dbReference type="OrthoDB" id="6277944at2759"/>
<dbReference type="GO" id="GO:0061908">
    <property type="term" value="C:phagophore"/>
    <property type="evidence" value="ECO:0007669"/>
    <property type="project" value="TreeGrafter"/>
</dbReference>
<reference evidence="13 14" key="1">
    <citation type="submission" date="2018-11" db="EMBL/GenBank/DDBJ databases">
        <authorList>
            <consortium name="Pathogen Informatics"/>
        </authorList>
    </citation>
    <scope>NUCLEOTIDE SEQUENCE [LARGE SCALE GENOMIC DNA]</scope>
    <source>
        <strain evidence="13 14">Egypt</strain>
    </source>
</reference>
<evidence type="ECO:0000256" key="1">
    <source>
        <dbReference type="ARBA" id="ARBA00004406"/>
    </source>
</evidence>
<feature type="region of interest" description="Disordered" evidence="12">
    <location>
        <begin position="318"/>
        <end position="387"/>
    </location>
</feature>
<dbReference type="GO" id="GO:0061723">
    <property type="term" value="P:glycophagy"/>
    <property type="evidence" value="ECO:0007669"/>
    <property type="project" value="TreeGrafter"/>
</dbReference>
<feature type="compositionally biased region" description="Polar residues" evidence="12">
    <location>
        <begin position="590"/>
        <end position="601"/>
    </location>
</feature>
<evidence type="ECO:0000256" key="6">
    <source>
        <dbReference type="ARBA" id="ARBA00022824"/>
    </source>
</evidence>
<evidence type="ECO:0000256" key="2">
    <source>
        <dbReference type="ARBA" id="ARBA00004623"/>
    </source>
</evidence>
<keyword evidence="8" id="KW-0445">Lipid transport</keyword>
<evidence type="ECO:0000256" key="5">
    <source>
        <dbReference type="ARBA" id="ARBA00022448"/>
    </source>
</evidence>
<dbReference type="AlphaFoldDB" id="A0A3P8FGW4"/>
<dbReference type="EMBL" id="UZAN01040202">
    <property type="protein sequence ID" value="VDP68801.1"/>
    <property type="molecule type" value="Genomic_DNA"/>
</dbReference>
<dbReference type="GO" id="GO:0034045">
    <property type="term" value="C:phagophore assembly site membrane"/>
    <property type="evidence" value="ECO:0007669"/>
    <property type="project" value="UniProtKB-SubCell"/>
</dbReference>
<keyword evidence="7" id="KW-0072">Autophagy</keyword>